<dbReference type="InterPro" id="IPR002133">
    <property type="entry name" value="S-AdoMet_synthetase"/>
</dbReference>
<keyword evidence="7 11" id="KW-0547">Nucleotide-binding</keyword>
<feature type="domain" description="S-adenosylmethionine synthetase central" evidence="15">
    <location>
        <begin position="122"/>
        <end position="239"/>
    </location>
</feature>
<dbReference type="CDD" id="cd18079">
    <property type="entry name" value="S-AdoMet_synt"/>
    <property type="match status" value="1"/>
</dbReference>
<keyword evidence="3 11" id="KW-0963">Cytoplasm</keyword>
<comment type="similarity">
    <text evidence="2 11 13">Belongs to the AdoMet synthase family.</text>
</comment>
<dbReference type="GO" id="GO:0000287">
    <property type="term" value="F:magnesium ion binding"/>
    <property type="evidence" value="ECO:0007669"/>
    <property type="project" value="UniProtKB-UniRule"/>
</dbReference>
<feature type="binding site" evidence="11">
    <location>
        <position position="247"/>
    </location>
    <ligand>
        <name>L-methionine</name>
        <dbReference type="ChEBI" id="CHEBI:57844"/>
        <note>ligand shared between two neighboring subunits</note>
    </ligand>
</feature>
<dbReference type="PROSITE" id="PS00377">
    <property type="entry name" value="ADOMET_SYNTHASE_2"/>
    <property type="match status" value="1"/>
</dbReference>
<dbReference type="GO" id="GO:0005737">
    <property type="term" value="C:cytoplasm"/>
    <property type="evidence" value="ECO:0007669"/>
    <property type="project" value="UniProtKB-SubCell"/>
</dbReference>
<evidence type="ECO:0000256" key="4">
    <source>
        <dbReference type="ARBA" id="ARBA00022563"/>
    </source>
</evidence>
<evidence type="ECO:0000256" key="2">
    <source>
        <dbReference type="ARBA" id="ARBA00009685"/>
    </source>
</evidence>
<feature type="binding site" description="in other chain" evidence="11">
    <location>
        <position position="13"/>
    </location>
    <ligand>
        <name>ATP</name>
        <dbReference type="ChEBI" id="CHEBI:30616"/>
        <note>ligand shared between two neighboring subunits</note>
    </ligand>
</feature>
<dbReference type="InterPro" id="IPR022631">
    <property type="entry name" value="ADOMET_SYNTHASE_CS"/>
</dbReference>
<feature type="region of interest" description="Flexible loop" evidence="11">
    <location>
        <begin position="97"/>
        <end position="107"/>
    </location>
</feature>
<dbReference type="GO" id="GO:0006556">
    <property type="term" value="P:S-adenosylmethionine biosynthetic process"/>
    <property type="evidence" value="ECO:0007669"/>
    <property type="project" value="UniProtKB-UniRule"/>
</dbReference>
<feature type="binding site" description="in other chain" evidence="11">
    <location>
        <begin position="253"/>
        <end position="254"/>
    </location>
    <ligand>
        <name>ATP</name>
        <dbReference type="ChEBI" id="CHEBI:30616"/>
        <note>ligand shared between two neighboring subunits</note>
    </ligand>
</feature>
<evidence type="ECO:0000259" key="14">
    <source>
        <dbReference type="Pfam" id="PF00438"/>
    </source>
</evidence>
<evidence type="ECO:0000256" key="7">
    <source>
        <dbReference type="ARBA" id="ARBA00022741"/>
    </source>
</evidence>
<dbReference type="EC" id="2.5.1.6" evidence="11"/>
<evidence type="ECO:0000259" key="15">
    <source>
        <dbReference type="Pfam" id="PF02772"/>
    </source>
</evidence>
<dbReference type="HOGENOM" id="CLU_041802_1_1_0"/>
<dbReference type="SUPFAM" id="SSF55973">
    <property type="entry name" value="S-adenosylmethionine synthetase"/>
    <property type="match status" value="3"/>
</dbReference>
<dbReference type="InterPro" id="IPR022630">
    <property type="entry name" value="S-AdoMet_synt_C"/>
</dbReference>
<dbReference type="UniPathway" id="UPA00315">
    <property type="reaction ID" value="UER00080"/>
</dbReference>
<protein>
    <recommendedName>
        <fullName evidence="11">S-adenosylmethionine synthase</fullName>
        <shortName evidence="11">AdoMet synthase</shortName>
        <ecNumber evidence="11">2.5.1.6</ecNumber>
    </recommendedName>
    <alternativeName>
        <fullName evidence="11">MAT</fullName>
    </alternativeName>
    <alternativeName>
        <fullName evidence="11">Methionine adenosyltransferase</fullName>
    </alternativeName>
</protein>
<evidence type="ECO:0000256" key="13">
    <source>
        <dbReference type="RuleBase" id="RU004462"/>
    </source>
</evidence>
<comment type="cofactor">
    <cofactor evidence="11">
        <name>K(+)</name>
        <dbReference type="ChEBI" id="CHEBI:29103"/>
    </cofactor>
    <text evidence="11">Binds 1 potassium ion per subunit.</text>
</comment>
<dbReference type="GO" id="GO:0006730">
    <property type="term" value="P:one-carbon metabolic process"/>
    <property type="evidence" value="ECO:0007669"/>
    <property type="project" value="UniProtKB-KW"/>
</dbReference>
<evidence type="ECO:0000256" key="3">
    <source>
        <dbReference type="ARBA" id="ARBA00022490"/>
    </source>
</evidence>
<evidence type="ECO:0000256" key="9">
    <source>
        <dbReference type="ARBA" id="ARBA00022842"/>
    </source>
</evidence>
<comment type="function">
    <text evidence="11">Catalyzes the formation of S-adenosylmethionine (AdoMet) from methionine and ATP. The overall synthetic reaction is composed of two sequential steps, AdoMet formation and the subsequent tripolyphosphate hydrolysis which occurs prior to release of AdoMet from the enzyme.</text>
</comment>
<feature type="binding site" evidence="11">
    <location>
        <position position="41"/>
    </location>
    <ligand>
        <name>K(+)</name>
        <dbReference type="ChEBI" id="CHEBI:29103"/>
    </ligand>
</feature>
<dbReference type="EMBL" id="CP002042">
    <property type="protein sequence ID" value="ADH64948.1"/>
    <property type="molecule type" value="Genomic_DNA"/>
</dbReference>
<comment type="pathway">
    <text evidence="1 11">Amino-acid biosynthesis; S-adenosyl-L-methionine biosynthesis; S-adenosyl-L-methionine from L-methionine: step 1/1.</text>
</comment>
<feature type="domain" description="S-adenosylmethionine synthetase C-terminal" evidence="16">
    <location>
        <begin position="241"/>
        <end position="377"/>
    </location>
</feature>
<keyword evidence="8 11" id="KW-0067">ATP-binding</keyword>
<keyword evidence="6 11" id="KW-0479">Metal-binding</keyword>
<feature type="binding site" description="in other chain" evidence="11">
    <location>
        <position position="54"/>
    </location>
    <ligand>
        <name>L-methionine</name>
        <dbReference type="ChEBI" id="CHEBI:57844"/>
        <note>ligand shared between two neighboring subunits</note>
    </ligand>
</feature>
<dbReference type="InterPro" id="IPR022629">
    <property type="entry name" value="S-AdoMet_synt_central"/>
</dbReference>
<feature type="binding site" description="in other chain" evidence="11">
    <location>
        <position position="278"/>
    </location>
    <ligand>
        <name>L-methionine</name>
        <dbReference type="ChEBI" id="CHEBI:57844"/>
        <note>ligand shared between two neighboring subunits</note>
    </ligand>
</feature>
<dbReference type="NCBIfam" id="TIGR01034">
    <property type="entry name" value="metK"/>
    <property type="match status" value="1"/>
</dbReference>
<comment type="catalytic activity">
    <reaction evidence="11">
        <text>L-methionine + ATP + H2O = S-adenosyl-L-methionine + phosphate + diphosphate</text>
        <dbReference type="Rhea" id="RHEA:21080"/>
        <dbReference type="ChEBI" id="CHEBI:15377"/>
        <dbReference type="ChEBI" id="CHEBI:30616"/>
        <dbReference type="ChEBI" id="CHEBI:33019"/>
        <dbReference type="ChEBI" id="CHEBI:43474"/>
        <dbReference type="ChEBI" id="CHEBI:57844"/>
        <dbReference type="ChEBI" id="CHEBI:59789"/>
        <dbReference type="EC" id="2.5.1.6"/>
    </reaction>
</comment>
<organism evidence="17 18">
    <name type="scientific">Allomeiothermus silvanus (strain ATCC 700542 / DSM 9946 / NBRC 106475 / NCIMB 13440 / VI-R2)</name>
    <name type="common">Thermus silvanus</name>
    <dbReference type="NCBI Taxonomy" id="526227"/>
    <lineage>
        <taxon>Bacteria</taxon>
        <taxon>Thermotogati</taxon>
        <taxon>Deinococcota</taxon>
        <taxon>Deinococci</taxon>
        <taxon>Thermales</taxon>
        <taxon>Thermaceae</taxon>
        <taxon>Allomeiothermus</taxon>
    </lineage>
</organism>
<keyword evidence="9 11" id="KW-0460">Magnesium</keyword>
<feature type="binding site" description="in other chain" evidence="11">
    <location>
        <begin position="238"/>
        <end position="239"/>
    </location>
    <ligand>
        <name>ATP</name>
        <dbReference type="ChEBI" id="CHEBI:30616"/>
        <note>ligand shared between two neighboring subunits</note>
    </ligand>
</feature>
<feature type="binding site" description="in other chain" evidence="11">
    <location>
        <begin position="172"/>
        <end position="174"/>
    </location>
    <ligand>
        <name>ATP</name>
        <dbReference type="ChEBI" id="CHEBI:30616"/>
        <note>ligand shared between two neighboring subunits</note>
    </ligand>
</feature>
<evidence type="ECO:0000256" key="8">
    <source>
        <dbReference type="ARBA" id="ARBA00022840"/>
    </source>
</evidence>
<dbReference type="FunFam" id="3.30.300.10:FF:000011">
    <property type="entry name" value="S-adenosylmethionine synthase"/>
    <property type="match status" value="1"/>
</dbReference>
<feature type="binding site" description="in other chain" evidence="11">
    <location>
        <position position="97"/>
    </location>
    <ligand>
        <name>L-methionine</name>
        <dbReference type="ChEBI" id="CHEBI:57844"/>
        <note>ligand shared between two neighboring subunits</note>
    </ligand>
</feature>
<feature type="binding site" evidence="11">
    <location>
        <position position="247"/>
    </location>
    <ligand>
        <name>ATP</name>
        <dbReference type="ChEBI" id="CHEBI:30616"/>
        <note>ligand shared between two neighboring subunits</note>
    </ligand>
</feature>
<feature type="binding site" evidence="11">
    <location>
        <position position="274"/>
    </location>
    <ligand>
        <name>ATP</name>
        <dbReference type="ChEBI" id="CHEBI:30616"/>
        <note>ligand shared between two neighboring subunits</note>
    </ligand>
</feature>
<dbReference type="HAMAP" id="MF_00086">
    <property type="entry name" value="S_AdoMet_synth1"/>
    <property type="match status" value="1"/>
</dbReference>
<dbReference type="InterPro" id="IPR022628">
    <property type="entry name" value="S-AdoMet_synt_N"/>
</dbReference>
<feature type="binding site" evidence="11">
    <location>
        <position position="270"/>
    </location>
    <ligand>
        <name>ATP</name>
        <dbReference type="ChEBI" id="CHEBI:30616"/>
        <note>ligand shared between two neighboring subunits</note>
    </ligand>
</feature>
<dbReference type="KEGG" id="msv:Mesil_3116"/>
<dbReference type="Proteomes" id="UP000001916">
    <property type="component" value="Chromosome"/>
</dbReference>
<dbReference type="PROSITE" id="PS00376">
    <property type="entry name" value="ADOMET_SYNTHASE_1"/>
    <property type="match status" value="1"/>
</dbReference>
<dbReference type="STRING" id="526227.Mesil_3116"/>
<comment type="subcellular location">
    <subcellularLocation>
        <location evidence="11 12">Cytoplasm</location>
    </subcellularLocation>
</comment>
<accession>D7BE90</accession>
<evidence type="ECO:0000256" key="12">
    <source>
        <dbReference type="RuleBase" id="RU000542"/>
    </source>
</evidence>
<dbReference type="InterPro" id="IPR022636">
    <property type="entry name" value="S-AdoMet_synthetase_sfam"/>
</dbReference>
<dbReference type="FunFam" id="3.30.300.10:FF:000003">
    <property type="entry name" value="S-adenosylmethionine synthase"/>
    <property type="match status" value="1"/>
</dbReference>
<evidence type="ECO:0000256" key="6">
    <source>
        <dbReference type="ARBA" id="ARBA00022723"/>
    </source>
</evidence>
<dbReference type="eggNOG" id="COG0192">
    <property type="taxonomic scope" value="Bacteria"/>
</dbReference>
<dbReference type="Pfam" id="PF02773">
    <property type="entry name" value="S-AdoMet_synt_C"/>
    <property type="match status" value="1"/>
</dbReference>
<dbReference type="AlphaFoldDB" id="D7BE90"/>
<comment type="cofactor">
    <cofactor evidence="11">
        <name>Mg(2+)</name>
        <dbReference type="ChEBI" id="CHEBI:18420"/>
    </cofactor>
    <text evidence="11">Binds 2 divalent ions per subunit.</text>
</comment>
<dbReference type="GO" id="GO:0004478">
    <property type="term" value="F:methionine adenosyltransferase activity"/>
    <property type="evidence" value="ECO:0007669"/>
    <property type="project" value="UniProtKB-UniRule"/>
</dbReference>
<feature type="binding site" evidence="11">
    <location>
        <position position="15"/>
    </location>
    <ligand>
        <name>Mg(2+)</name>
        <dbReference type="ChEBI" id="CHEBI:18420"/>
    </ligand>
</feature>
<proteinExistence type="inferred from homology"/>
<dbReference type="GO" id="GO:0005524">
    <property type="term" value="F:ATP binding"/>
    <property type="evidence" value="ECO:0007669"/>
    <property type="project" value="UniProtKB-UniRule"/>
</dbReference>
<dbReference type="Pfam" id="PF02772">
    <property type="entry name" value="S-AdoMet_synt_M"/>
    <property type="match status" value="1"/>
</dbReference>
<evidence type="ECO:0000256" key="11">
    <source>
        <dbReference type="HAMAP-Rule" id="MF_00086"/>
    </source>
</evidence>
<keyword evidence="10 11" id="KW-0630">Potassium</keyword>
<evidence type="ECO:0000256" key="1">
    <source>
        <dbReference type="ARBA" id="ARBA00005224"/>
    </source>
</evidence>
<dbReference type="Gene3D" id="3.30.300.10">
    <property type="match status" value="3"/>
</dbReference>
<evidence type="ECO:0000256" key="5">
    <source>
        <dbReference type="ARBA" id="ARBA00022679"/>
    </source>
</evidence>
<keyword evidence="4 11" id="KW-0554">One-carbon metabolism</keyword>
<evidence type="ECO:0000259" key="16">
    <source>
        <dbReference type="Pfam" id="PF02773"/>
    </source>
</evidence>
<dbReference type="Pfam" id="PF00438">
    <property type="entry name" value="S-AdoMet_synt_N"/>
    <property type="match status" value="1"/>
</dbReference>
<name>D7BE90_ALLS1</name>
<comment type="subunit">
    <text evidence="11">Homotetramer; dimer of dimers.</text>
</comment>
<reference evidence="17 18" key="1">
    <citation type="journal article" date="2010" name="Stand. Genomic Sci.">
        <title>Complete genome sequence of Meiothermus silvanus type strain (VI-R2).</title>
        <authorList>
            <person name="Sikorski J."/>
            <person name="Tindall B.J."/>
            <person name="Lowry S."/>
            <person name="Lucas S."/>
            <person name="Nolan M."/>
            <person name="Copeland A."/>
            <person name="Glavina Del Rio T."/>
            <person name="Tice H."/>
            <person name="Cheng J.F."/>
            <person name="Han C."/>
            <person name="Pitluck S."/>
            <person name="Liolios K."/>
            <person name="Ivanova N."/>
            <person name="Mavromatis K."/>
            <person name="Mikhailova N."/>
            <person name="Pati A."/>
            <person name="Goodwin L."/>
            <person name="Chen A."/>
            <person name="Palaniappan K."/>
            <person name="Land M."/>
            <person name="Hauser L."/>
            <person name="Chang Y.J."/>
            <person name="Jeffries C.D."/>
            <person name="Rohde M."/>
            <person name="Goker M."/>
            <person name="Woyke T."/>
            <person name="Bristow J."/>
            <person name="Eisen J.A."/>
            <person name="Markowitz V."/>
            <person name="Hugenholtz P."/>
            <person name="Kyrpides N.C."/>
            <person name="Klenk H.P."/>
            <person name="Lapidus A."/>
        </authorList>
    </citation>
    <scope>NUCLEOTIDE SEQUENCE [LARGE SCALE GENOMIC DNA]</scope>
    <source>
        <strain evidence="18">ATCC 700542 / DSM 9946 / VI-R2</strain>
    </source>
</reference>
<sequence>MRLVTSESVTEGHPDKLADRISDAILDAILAEDSKARVACETLVTTGLVMVAGEITTEAYVDIPNLVRTTVRDVGYTRAKYGFDGDTCAVLTAIDEQSPDIAGGVNKSYEARVLGSTDLMDQVGAGDQGLMFGYATDETPELMPLPITLAHRLTMRLAESRKSGELPYLRPDGKAQVTVVYEGDKPLYVSTVVVSTQHAEGIDQTEIAADVRSKIIARAIPPQYLTDQTEYLINPSGKFVIGGPHGDTGLTGRKIIVDTYGGAVPHGGGAFSGKDPTKVDRSASYYARYMAKNIVASGLAKRALVELAYAIGKARPVSMRVETMGTGKLSDDAITDIARKVFDARPGAIIEQLKLRRPIYTATSAYGHFGREGFPWEATDRVEALRKEAGL</sequence>
<keyword evidence="5 11" id="KW-0808">Transferase</keyword>
<gene>
    <name evidence="11" type="primary">metK</name>
    <name evidence="17" type="ordered locus">Mesil_3116</name>
</gene>
<feature type="domain" description="S-adenosylmethionine synthetase N-terminal" evidence="14">
    <location>
        <begin position="3"/>
        <end position="99"/>
    </location>
</feature>
<evidence type="ECO:0000313" key="17">
    <source>
        <dbReference type="EMBL" id="ADH64948.1"/>
    </source>
</evidence>
<dbReference type="RefSeq" id="WP_013159476.1">
    <property type="nucleotide sequence ID" value="NC_014212.1"/>
</dbReference>
<dbReference type="PANTHER" id="PTHR11964">
    <property type="entry name" value="S-ADENOSYLMETHIONINE SYNTHETASE"/>
    <property type="match status" value="1"/>
</dbReference>
<evidence type="ECO:0000256" key="10">
    <source>
        <dbReference type="ARBA" id="ARBA00022958"/>
    </source>
</evidence>
<dbReference type="PIRSF" id="PIRSF000497">
    <property type="entry name" value="MAT"/>
    <property type="match status" value="1"/>
</dbReference>
<evidence type="ECO:0000313" key="18">
    <source>
        <dbReference type="Proteomes" id="UP000001916"/>
    </source>
</evidence>
<keyword evidence="18" id="KW-1185">Reference proteome</keyword>